<feature type="transmembrane region" description="Helical" evidence="6">
    <location>
        <begin position="21"/>
        <end position="43"/>
    </location>
</feature>
<comment type="subcellular location">
    <subcellularLocation>
        <location evidence="1">Membrane</location>
        <topology evidence="1">Multi-pass membrane protein</topology>
    </subcellularLocation>
</comment>
<feature type="transmembrane region" description="Helical" evidence="6">
    <location>
        <begin position="63"/>
        <end position="81"/>
    </location>
</feature>
<evidence type="ECO:0000256" key="1">
    <source>
        <dbReference type="ARBA" id="ARBA00004141"/>
    </source>
</evidence>
<dbReference type="EMBL" id="LFMY01000010">
    <property type="protein sequence ID" value="OKL57944.1"/>
    <property type="molecule type" value="Genomic_DNA"/>
</dbReference>
<evidence type="ECO:0000313" key="8">
    <source>
        <dbReference type="EMBL" id="OKL57944.1"/>
    </source>
</evidence>
<dbReference type="PANTHER" id="PTHR48022:SF31">
    <property type="entry name" value="HEXOSE TRANSPORTER"/>
    <property type="match status" value="1"/>
</dbReference>
<feature type="transmembrane region" description="Helical" evidence="6">
    <location>
        <begin position="191"/>
        <end position="213"/>
    </location>
</feature>
<proteinExistence type="inferred from homology"/>
<dbReference type="InterPro" id="IPR036259">
    <property type="entry name" value="MFS_trans_sf"/>
</dbReference>
<protein>
    <recommendedName>
        <fullName evidence="7">Major facilitator superfamily (MFS) profile domain-containing protein</fullName>
    </recommendedName>
</protein>
<dbReference type="GO" id="GO:0005351">
    <property type="term" value="F:carbohydrate:proton symporter activity"/>
    <property type="evidence" value="ECO:0007669"/>
    <property type="project" value="TreeGrafter"/>
</dbReference>
<dbReference type="InterPro" id="IPR020846">
    <property type="entry name" value="MFS_dom"/>
</dbReference>
<dbReference type="InterPro" id="IPR050360">
    <property type="entry name" value="MFS_Sugar_Transporters"/>
</dbReference>
<keyword evidence="4 6" id="KW-1133">Transmembrane helix</keyword>
<keyword evidence="3 6" id="KW-0812">Transmembrane</keyword>
<comment type="similarity">
    <text evidence="2">Belongs to the major facilitator superfamily. Sugar transporter (TC 2.A.1.1) family.</text>
</comment>
<evidence type="ECO:0000256" key="3">
    <source>
        <dbReference type="ARBA" id="ARBA00022692"/>
    </source>
</evidence>
<dbReference type="PANTHER" id="PTHR48022">
    <property type="entry name" value="PLASTIDIC GLUCOSE TRANSPORTER 4"/>
    <property type="match status" value="1"/>
</dbReference>
<dbReference type="Gene3D" id="1.20.1250.20">
    <property type="entry name" value="MFS general substrate transporter like domains"/>
    <property type="match status" value="2"/>
</dbReference>
<evidence type="ECO:0000256" key="5">
    <source>
        <dbReference type="ARBA" id="ARBA00023136"/>
    </source>
</evidence>
<keyword evidence="9" id="KW-1185">Reference proteome</keyword>
<dbReference type="SUPFAM" id="SSF103473">
    <property type="entry name" value="MFS general substrate transporter"/>
    <property type="match status" value="1"/>
</dbReference>
<evidence type="ECO:0000256" key="6">
    <source>
        <dbReference type="SAM" id="Phobius"/>
    </source>
</evidence>
<dbReference type="OrthoDB" id="4540492at2759"/>
<feature type="transmembrane region" description="Helical" evidence="6">
    <location>
        <begin position="165"/>
        <end position="185"/>
    </location>
</feature>
<accession>A0A225AI90</accession>
<reference evidence="8 9" key="1">
    <citation type="submission" date="2015-06" db="EMBL/GenBank/DDBJ databases">
        <title>Talaromyces atroroseus IBT 11181 draft genome.</title>
        <authorList>
            <person name="Rasmussen K.B."/>
            <person name="Rasmussen S."/>
            <person name="Petersen B."/>
            <person name="Sicheritz-Ponten T."/>
            <person name="Mortensen U.H."/>
            <person name="Thrane U."/>
        </authorList>
    </citation>
    <scope>NUCLEOTIDE SEQUENCE [LARGE SCALE GENOMIC DNA]</scope>
    <source>
        <strain evidence="8 9">IBT 11181</strain>
    </source>
</reference>
<feature type="transmembrane region" description="Helical" evidence="6">
    <location>
        <begin position="353"/>
        <end position="373"/>
    </location>
</feature>
<name>A0A225AI90_TALAT</name>
<dbReference type="InterPro" id="IPR005828">
    <property type="entry name" value="MFS_sugar_transport-like"/>
</dbReference>
<comment type="caution">
    <text evidence="8">The sequence shown here is derived from an EMBL/GenBank/DDBJ whole genome shotgun (WGS) entry which is preliminary data.</text>
</comment>
<dbReference type="GO" id="GO:0016020">
    <property type="term" value="C:membrane"/>
    <property type="evidence" value="ECO:0007669"/>
    <property type="project" value="UniProtKB-SubCell"/>
</dbReference>
<feature type="domain" description="Major facilitator superfamily (MFS) profile" evidence="7">
    <location>
        <begin position="24"/>
        <end position="452"/>
    </location>
</feature>
<evidence type="ECO:0000313" key="9">
    <source>
        <dbReference type="Proteomes" id="UP000214365"/>
    </source>
</evidence>
<evidence type="ECO:0000256" key="2">
    <source>
        <dbReference type="ARBA" id="ARBA00010992"/>
    </source>
</evidence>
<feature type="transmembrane region" description="Helical" evidence="6">
    <location>
        <begin position="285"/>
        <end position="304"/>
    </location>
</feature>
<dbReference type="AlphaFoldDB" id="A0A225AI90"/>
<evidence type="ECO:0000256" key="4">
    <source>
        <dbReference type="ARBA" id="ARBA00022989"/>
    </source>
</evidence>
<dbReference type="GeneID" id="31006153"/>
<feature type="transmembrane region" description="Helical" evidence="6">
    <location>
        <begin position="122"/>
        <end position="144"/>
    </location>
</feature>
<evidence type="ECO:0000259" key="7">
    <source>
        <dbReference type="PROSITE" id="PS50850"/>
    </source>
</evidence>
<gene>
    <name evidence="8" type="ORF">UA08_06398</name>
</gene>
<feature type="transmembrane region" description="Helical" evidence="6">
    <location>
        <begin position="259"/>
        <end position="278"/>
    </location>
</feature>
<keyword evidence="5 6" id="KW-0472">Membrane</keyword>
<feature type="transmembrane region" description="Helical" evidence="6">
    <location>
        <begin position="316"/>
        <end position="341"/>
    </location>
</feature>
<dbReference type="RefSeq" id="XP_020118065.1">
    <property type="nucleotide sequence ID" value="XM_020268831.1"/>
</dbReference>
<dbReference type="PROSITE" id="PS50850">
    <property type="entry name" value="MFS"/>
    <property type="match status" value="1"/>
</dbReference>
<feature type="transmembrane region" description="Helical" evidence="6">
    <location>
        <begin position="93"/>
        <end position="116"/>
    </location>
</feature>
<dbReference type="Pfam" id="PF00083">
    <property type="entry name" value="Sugar_tr"/>
    <property type="match status" value="2"/>
</dbReference>
<feature type="transmembrane region" description="Helical" evidence="6">
    <location>
        <begin position="385"/>
        <end position="404"/>
    </location>
</feature>
<dbReference type="InterPro" id="IPR005829">
    <property type="entry name" value="Sugar_transporter_CS"/>
</dbReference>
<feature type="transmembrane region" description="Helical" evidence="6">
    <location>
        <begin position="225"/>
        <end position="247"/>
    </location>
</feature>
<sequence length="452" mass="49063">MHFFSGARGPLQLYKSSKATNALLILASCIFATTTGYDSALINGINIIPSYTATLKLTVATKSLNTASAFLGWAIVSTFMGPVVDRVGRRTGVLISICFKFIGTALMTGAQGVAMFVVGRMILGAGAGTSPIAASTYFLLWLSYAGVKWLAETLPKHTRASGLSFIYSVFYVGSLIAAGVTYRTAEIPGSWSWRVPCLLQAPFSIFCLIILFFVPESPRCSRKRLLLVVSVAVLAMSSGNNLVTFYLGDILDNAGITNSTTQLKICLVVACLGTWLVDRAGRKRMCLVSVAAMTIFIFLVGAFTKLYGSGGNNSGIYGNVAMIFLFQASYAIGITPLTLLYPPEVLNFSIRSNGMAAWTFAVTCGGIFSVFVWPFALNALGWKTYMIYGAWDVVQFCFVAIFWIETKGLSLEEIDRKFEKLDSAQATHLEGLEVEGKVIVDDTKDKLEFESR</sequence>
<organism evidence="8 9">
    <name type="scientific">Talaromyces atroroseus</name>
    <dbReference type="NCBI Taxonomy" id="1441469"/>
    <lineage>
        <taxon>Eukaryota</taxon>
        <taxon>Fungi</taxon>
        <taxon>Dikarya</taxon>
        <taxon>Ascomycota</taxon>
        <taxon>Pezizomycotina</taxon>
        <taxon>Eurotiomycetes</taxon>
        <taxon>Eurotiomycetidae</taxon>
        <taxon>Eurotiales</taxon>
        <taxon>Trichocomaceae</taxon>
        <taxon>Talaromyces</taxon>
        <taxon>Talaromyces sect. Trachyspermi</taxon>
    </lineage>
</organism>
<dbReference type="Proteomes" id="UP000214365">
    <property type="component" value="Unassembled WGS sequence"/>
</dbReference>
<dbReference type="PROSITE" id="PS00216">
    <property type="entry name" value="SUGAR_TRANSPORT_1"/>
    <property type="match status" value="1"/>
</dbReference>